<proteinExistence type="predicted"/>
<keyword evidence="3" id="KW-1185">Reference proteome</keyword>
<feature type="region of interest" description="Disordered" evidence="1">
    <location>
        <begin position="156"/>
        <end position="178"/>
    </location>
</feature>
<dbReference type="Pfam" id="PF03745">
    <property type="entry name" value="DUF309"/>
    <property type="match status" value="1"/>
</dbReference>
<dbReference type="AlphaFoldDB" id="Q9KCL2"/>
<dbReference type="STRING" id="272558.gene:10727457"/>
<evidence type="ECO:0000313" key="2">
    <source>
        <dbReference type="EMBL" id="BAB05278.1"/>
    </source>
</evidence>
<dbReference type="InterPro" id="IPR005500">
    <property type="entry name" value="DUF309"/>
</dbReference>
<dbReference type="SUPFAM" id="SSF140663">
    <property type="entry name" value="TTHA0068-like"/>
    <property type="match status" value="1"/>
</dbReference>
<dbReference type="RefSeq" id="WP_010897722.1">
    <property type="nucleotide sequence ID" value="NC_002570.2"/>
</dbReference>
<sequence>MYDEAFHEYLVYFHGFRDYFECHEVLEERWKQDPPGRRKPHWVALIQIAVGLYHERRGNEYGARKMYKNALRLISIEHAPLQELGLDPEKLSALVQNHLDLLGKRPFFDMNLPLAPDVLQYAQAKCREWGGVWGIDSDLTNIQLIEKHSTRDRSQVISERQRQLTLRDEQRKENETRG</sequence>
<reference evidence="2 3" key="1">
    <citation type="journal article" date="2000" name="Nucleic Acids Res.">
        <title>Complete genome sequence of the alkaliphilic bacterium Bacillus halodurans and genomic sequence comparison with Bacillus subtilis.</title>
        <authorList>
            <person name="Takami H."/>
            <person name="Nakasone K."/>
            <person name="Takaki Y."/>
            <person name="Maeno G."/>
            <person name="Sasaki R."/>
            <person name="Masui N."/>
            <person name="Fuji F."/>
            <person name="Hirama C."/>
            <person name="Nakamura Y."/>
            <person name="Ogasawara N."/>
            <person name="Kuhara S."/>
            <person name="Horikoshi K."/>
        </authorList>
    </citation>
    <scope>NUCLEOTIDE SEQUENCE [LARGE SCALE GENOMIC DNA]</scope>
    <source>
        <strain evidence="3">ATCC BAA-125 / DSM 18197 / FERM 7344 / JCM 9153 / C-125</strain>
    </source>
</reference>
<dbReference type="Proteomes" id="UP000001258">
    <property type="component" value="Chromosome"/>
</dbReference>
<dbReference type="EMBL" id="BA000004">
    <property type="protein sequence ID" value="BAB05278.1"/>
    <property type="molecule type" value="Genomic_DNA"/>
</dbReference>
<dbReference type="Gene3D" id="1.10.3450.10">
    <property type="entry name" value="TTHA0068-like"/>
    <property type="match status" value="1"/>
</dbReference>
<accession>Q9KCL2</accession>
<dbReference type="HOGENOM" id="CLU_133698_1_0_9"/>
<dbReference type="PANTHER" id="PTHR34796:SF1">
    <property type="entry name" value="EXPRESSED PROTEIN"/>
    <property type="match status" value="1"/>
</dbReference>
<dbReference type="InterPro" id="IPR023203">
    <property type="entry name" value="TTHA0068_sf"/>
</dbReference>
<dbReference type="OrthoDB" id="165483at2"/>
<dbReference type="eggNOG" id="COG1547">
    <property type="taxonomic scope" value="Bacteria"/>
</dbReference>
<dbReference type="PIR" id="G83844">
    <property type="entry name" value="G83844"/>
</dbReference>
<evidence type="ECO:0000313" key="3">
    <source>
        <dbReference type="Proteomes" id="UP000001258"/>
    </source>
</evidence>
<dbReference type="KEGG" id="bha:BH1559"/>
<dbReference type="PANTHER" id="PTHR34796">
    <property type="entry name" value="EXPRESSED PROTEIN"/>
    <property type="match status" value="1"/>
</dbReference>
<organism evidence="2 3">
    <name type="scientific">Halalkalibacterium halodurans (strain ATCC BAA-125 / DSM 18197 / FERM 7344 / JCM 9153 / C-125)</name>
    <name type="common">Bacillus halodurans</name>
    <dbReference type="NCBI Taxonomy" id="272558"/>
    <lineage>
        <taxon>Bacteria</taxon>
        <taxon>Bacillati</taxon>
        <taxon>Bacillota</taxon>
        <taxon>Bacilli</taxon>
        <taxon>Bacillales</taxon>
        <taxon>Bacillaceae</taxon>
        <taxon>Halalkalibacterium (ex Joshi et al. 2022)</taxon>
    </lineage>
</organism>
<name>Q9KCL2_HALH5</name>
<evidence type="ECO:0000256" key="1">
    <source>
        <dbReference type="SAM" id="MobiDB-lite"/>
    </source>
</evidence>
<protein>
    <submittedName>
        <fullName evidence="2">BH1559 protein</fullName>
    </submittedName>
</protein>
<gene>
    <name evidence="2" type="ordered locus">BH1559</name>
</gene>